<organism evidence="2 3">
    <name type="scientific">Collybiopsis confluens</name>
    <dbReference type="NCBI Taxonomy" id="2823264"/>
    <lineage>
        <taxon>Eukaryota</taxon>
        <taxon>Fungi</taxon>
        <taxon>Dikarya</taxon>
        <taxon>Basidiomycota</taxon>
        <taxon>Agaricomycotina</taxon>
        <taxon>Agaricomycetes</taxon>
        <taxon>Agaricomycetidae</taxon>
        <taxon>Agaricales</taxon>
        <taxon>Marasmiineae</taxon>
        <taxon>Omphalotaceae</taxon>
        <taxon>Collybiopsis</taxon>
    </lineage>
</organism>
<dbReference type="OrthoDB" id="2948070at2759"/>
<dbReference type="AlphaFoldDB" id="A0A8H5GMP5"/>
<protein>
    <submittedName>
        <fullName evidence="2">Uncharacterized protein</fullName>
    </submittedName>
</protein>
<feature type="compositionally biased region" description="Basic and acidic residues" evidence="1">
    <location>
        <begin position="51"/>
        <end position="68"/>
    </location>
</feature>
<keyword evidence="3" id="KW-1185">Reference proteome</keyword>
<feature type="region of interest" description="Disordered" evidence="1">
    <location>
        <begin position="100"/>
        <end position="128"/>
    </location>
</feature>
<proteinExistence type="predicted"/>
<accession>A0A8H5GMP5</accession>
<gene>
    <name evidence="2" type="ORF">D9757_010349</name>
</gene>
<dbReference type="Proteomes" id="UP000518752">
    <property type="component" value="Unassembled WGS sequence"/>
</dbReference>
<dbReference type="EMBL" id="JAACJN010000140">
    <property type="protein sequence ID" value="KAF5367797.1"/>
    <property type="molecule type" value="Genomic_DNA"/>
</dbReference>
<dbReference type="Gene3D" id="3.60.130.30">
    <property type="match status" value="1"/>
</dbReference>
<feature type="region of interest" description="Disordered" evidence="1">
    <location>
        <begin position="439"/>
        <end position="496"/>
    </location>
</feature>
<name>A0A8H5GMP5_9AGAR</name>
<evidence type="ECO:0000256" key="1">
    <source>
        <dbReference type="SAM" id="MobiDB-lite"/>
    </source>
</evidence>
<sequence>MMFLYSICQLSLIQQMNTDRRLNFPPPPPMSVEPDDNRVFSSTLFKLASGRMDEPLPEGKDAEKRSSTEEELEQMKQIQLELDAIFGSLDEPLADCEDLPDQVNLRVSDSEPKKRRRGRGRNPQNLSRGVQNRSRVLVLLAQRKNNTQISDRFFFLQASHESSVVRRRFEQGYEAPSESTVWGEADIPRRFVSADGFDLLYHFPGGVSPKATTELTDLLINYGRTLNIQVSATADRFHQNKPNSYIRRPGEVAGVVHLVRAWHGIGSTDLSMVPSRDFLKSGPAFCQSVELLDHLRVFSAGINAFLRVMDPTQYRSLREAQKEGHKKYPYLRMVDSVDPLLMEGRAVMWNRTTSDHQDIGDPKVAWAALVVLGKIRSGWLIFRQLNLKVRYQPGDVVWLRGAILDHEVDVWEGEQRICVAHFTHQSYFNDLGVVCSTAPGVEPTDPPPPTNSATSNRKRKKSGTPPVPPPPGAPAFNPHKKRWFRGSSFPSTVPNI</sequence>
<evidence type="ECO:0000313" key="3">
    <source>
        <dbReference type="Proteomes" id="UP000518752"/>
    </source>
</evidence>
<evidence type="ECO:0000313" key="2">
    <source>
        <dbReference type="EMBL" id="KAF5367797.1"/>
    </source>
</evidence>
<comment type="caution">
    <text evidence="2">The sequence shown here is derived from an EMBL/GenBank/DDBJ whole genome shotgun (WGS) entry which is preliminary data.</text>
</comment>
<reference evidence="2 3" key="1">
    <citation type="journal article" date="2020" name="ISME J.">
        <title>Uncovering the hidden diversity of litter-decomposition mechanisms in mushroom-forming fungi.</title>
        <authorList>
            <person name="Floudas D."/>
            <person name="Bentzer J."/>
            <person name="Ahren D."/>
            <person name="Johansson T."/>
            <person name="Persson P."/>
            <person name="Tunlid A."/>
        </authorList>
    </citation>
    <scope>NUCLEOTIDE SEQUENCE [LARGE SCALE GENOMIC DNA]</scope>
    <source>
        <strain evidence="2 3">CBS 406.79</strain>
    </source>
</reference>
<feature type="region of interest" description="Disordered" evidence="1">
    <location>
        <begin position="50"/>
        <end position="71"/>
    </location>
</feature>